<comment type="caution">
    <text evidence="1">The sequence shown here is derived from an EMBL/GenBank/DDBJ whole genome shotgun (WGS) entry which is preliminary data.</text>
</comment>
<keyword evidence="2" id="KW-1185">Reference proteome</keyword>
<dbReference type="Proteomes" id="UP001586593">
    <property type="component" value="Unassembled WGS sequence"/>
</dbReference>
<proteinExistence type="predicted"/>
<gene>
    <name evidence="1" type="ORF">VTK73DRAFT_5459</name>
</gene>
<evidence type="ECO:0000313" key="1">
    <source>
        <dbReference type="EMBL" id="KAL1835686.1"/>
    </source>
</evidence>
<organism evidence="1 2">
    <name type="scientific">Phialemonium thermophilum</name>
    <dbReference type="NCBI Taxonomy" id="223376"/>
    <lineage>
        <taxon>Eukaryota</taxon>
        <taxon>Fungi</taxon>
        <taxon>Dikarya</taxon>
        <taxon>Ascomycota</taxon>
        <taxon>Pezizomycotina</taxon>
        <taxon>Sordariomycetes</taxon>
        <taxon>Sordariomycetidae</taxon>
        <taxon>Cephalothecales</taxon>
        <taxon>Cephalothecaceae</taxon>
        <taxon>Phialemonium</taxon>
    </lineage>
</organism>
<reference evidence="1 2" key="1">
    <citation type="journal article" date="2024" name="Commun. Biol.">
        <title>Comparative genomic analysis of thermophilic fungi reveals convergent evolutionary adaptations and gene losses.</title>
        <authorList>
            <person name="Steindorff A.S."/>
            <person name="Aguilar-Pontes M.V."/>
            <person name="Robinson A.J."/>
            <person name="Andreopoulos B."/>
            <person name="LaButti K."/>
            <person name="Kuo A."/>
            <person name="Mondo S."/>
            <person name="Riley R."/>
            <person name="Otillar R."/>
            <person name="Haridas S."/>
            <person name="Lipzen A."/>
            <person name="Grimwood J."/>
            <person name="Schmutz J."/>
            <person name="Clum A."/>
            <person name="Reid I.D."/>
            <person name="Moisan M.C."/>
            <person name="Butler G."/>
            <person name="Nguyen T.T.M."/>
            <person name="Dewar K."/>
            <person name="Conant G."/>
            <person name="Drula E."/>
            <person name="Henrissat B."/>
            <person name="Hansel C."/>
            <person name="Singer S."/>
            <person name="Hutchinson M.I."/>
            <person name="de Vries R.P."/>
            <person name="Natvig D.O."/>
            <person name="Powell A.J."/>
            <person name="Tsang A."/>
            <person name="Grigoriev I.V."/>
        </authorList>
    </citation>
    <scope>NUCLEOTIDE SEQUENCE [LARGE SCALE GENOMIC DNA]</scope>
    <source>
        <strain evidence="1 2">ATCC 24622</strain>
    </source>
</reference>
<dbReference type="EMBL" id="JAZHXJ010003037">
    <property type="protein sequence ID" value="KAL1835686.1"/>
    <property type="molecule type" value="Genomic_DNA"/>
</dbReference>
<sequence length="58" mass="6553">MQRSWRVVQASERFGAFGVLSPTASKLKKSEPQDLRIRSLGRREGLPPGCFWASLLSY</sequence>
<protein>
    <submittedName>
        <fullName evidence="1">Uncharacterized protein</fullName>
    </submittedName>
</protein>
<name>A0ABR3V1T1_9PEZI</name>
<accession>A0ABR3V1T1</accession>
<evidence type="ECO:0000313" key="2">
    <source>
        <dbReference type="Proteomes" id="UP001586593"/>
    </source>
</evidence>